<dbReference type="SUPFAM" id="SSF52833">
    <property type="entry name" value="Thioredoxin-like"/>
    <property type="match status" value="1"/>
</dbReference>
<feature type="domain" description="Glutaredoxin" evidence="1">
    <location>
        <begin position="4"/>
        <end position="60"/>
    </location>
</feature>
<accession>A0AAW6LMU5</accession>
<organism evidence="2 3">
    <name type="scientific">Rhodococcus qingshengii</name>
    <dbReference type="NCBI Taxonomy" id="334542"/>
    <lineage>
        <taxon>Bacteria</taxon>
        <taxon>Bacillati</taxon>
        <taxon>Actinomycetota</taxon>
        <taxon>Actinomycetes</taxon>
        <taxon>Mycobacteriales</taxon>
        <taxon>Nocardiaceae</taxon>
        <taxon>Rhodococcus</taxon>
        <taxon>Rhodococcus erythropolis group</taxon>
    </lineage>
</organism>
<dbReference type="CDD" id="cd02976">
    <property type="entry name" value="NrdH"/>
    <property type="match status" value="1"/>
</dbReference>
<reference evidence="2" key="1">
    <citation type="submission" date="2023-02" db="EMBL/GenBank/DDBJ databases">
        <title>A novel hydrolase synthesized by Rhodococcus erythropolis HQ is responsible for the detoxification of Zearalenone.</title>
        <authorList>
            <person name="Hu J."/>
            <person name="Xu J."/>
        </authorList>
    </citation>
    <scope>NUCLEOTIDE SEQUENCE</scope>
    <source>
        <strain evidence="2">HQ</strain>
    </source>
</reference>
<proteinExistence type="predicted"/>
<dbReference type="Gene3D" id="3.40.30.10">
    <property type="entry name" value="Glutaredoxin"/>
    <property type="match status" value="1"/>
</dbReference>
<dbReference type="InterPro" id="IPR036249">
    <property type="entry name" value="Thioredoxin-like_sf"/>
</dbReference>
<comment type="caution">
    <text evidence="2">The sequence shown here is derived from an EMBL/GenBank/DDBJ whole genome shotgun (WGS) entry which is preliminary data.</text>
</comment>
<evidence type="ECO:0000313" key="3">
    <source>
        <dbReference type="Proteomes" id="UP001217325"/>
    </source>
</evidence>
<dbReference type="AlphaFoldDB" id="A0AAW6LMU5"/>
<dbReference type="Proteomes" id="UP001217325">
    <property type="component" value="Unassembled WGS sequence"/>
</dbReference>
<gene>
    <name evidence="2" type="ORF">PXH69_21315</name>
</gene>
<dbReference type="Pfam" id="PF00462">
    <property type="entry name" value="Glutaredoxin"/>
    <property type="match status" value="1"/>
</dbReference>
<dbReference type="RefSeq" id="WP_275232091.1">
    <property type="nucleotide sequence ID" value="NZ_JARDXE010000014.1"/>
</dbReference>
<dbReference type="EMBL" id="JARDXE010000014">
    <property type="protein sequence ID" value="MDE8647516.1"/>
    <property type="molecule type" value="Genomic_DNA"/>
</dbReference>
<dbReference type="PROSITE" id="PS51354">
    <property type="entry name" value="GLUTAREDOXIN_2"/>
    <property type="match status" value="1"/>
</dbReference>
<evidence type="ECO:0000259" key="1">
    <source>
        <dbReference type="Pfam" id="PF00462"/>
    </source>
</evidence>
<sequence>MNTITIYSTPSCTKCNATKNKFDALGLEYQEILFEDDPEALARFKKMGYLTAPVVVAGEDIWCDFRLDRIKALAKAAKEAELSTVN</sequence>
<dbReference type="InterPro" id="IPR002109">
    <property type="entry name" value="Glutaredoxin"/>
</dbReference>
<name>A0AAW6LMU5_RHOSG</name>
<evidence type="ECO:0000313" key="2">
    <source>
        <dbReference type="EMBL" id="MDE8647516.1"/>
    </source>
</evidence>
<protein>
    <submittedName>
        <fullName evidence="2">Glutaredoxin family protein</fullName>
    </submittedName>
</protein>